<dbReference type="Proteomes" id="UP001140096">
    <property type="component" value="Unassembled WGS sequence"/>
</dbReference>
<reference evidence="1" key="1">
    <citation type="submission" date="2022-07" db="EMBL/GenBank/DDBJ databases">
        <title>Phylogenomic reconstructions and comparative analyses of Kickxellomycotina fungi.</title>
        <authorList>
            <person name="Reynolds N.K."/>
            <person name="Stajich J.E."/>
            <person name="Barry K."/>
            <person name="Grigoriev I.V."/>
            <person name="Crous P."/>
            <person name="Smith M.E."/>
        </authorList>
    </citation>
    <scope>NUCLEOTIDE SEQUENCE</scope>
    <source>
        <strain evidence="1">CBS 102833</strain>
    </source>
</reference>
<accession>A0ACC1L4R1</accession>
<name>A0ACC1L4R1_9FUNG</name>
<comment type="caution">
    <text evidence="1">The sequence shown here is derived from an EMBL/GenBank/DDBJ whole genome shotgun (WGS) entry which is preliminary data.</text>
</comment>
<evidence type="ECO:0000313" key="1">
    <source>
        <dbReference type="EMBL" id="KAJ2800387.1"/>
    </source>
</evidence>
<feature type="non-terminal residue" evidence="1">
    <location>
        <position position="54"/>
    </location>
</feature>
<dbReference type="EMBL" id="JANBUP010002424">
    <property type="protein sequence ID" value="KAJ2800387.1"/>
    <property type="molecule type" value="Genomic_DNA"/>
</dbReference>
<proteinExistence type="predicted"/>
<organism evidence="1 2">
    <name type="scientific">Coemansia furcata</name>
    <dbReference type="NCBI Taxonomy" id="417177"/>
    <lineage>
        <taxon>Eukaryota</taxon>
        <taxon>Fungi</taxon>
        <taxon>Fungi incertae sedis</taxon>
        <taxon>Zoopagomycota</taxon>
        <taxon>Kickxellomycotina</taxon>
        <taxon>Kickxellomycetes</taxon>
        <taxon>Kickxellales</taxon>
        <taxon>Kickxellaceae</taxon>
        <taxon>Coemansia</taxon>
    </lineage>
</organism>
<evidence type="ECO:0000313" key="2">
    <source>
        <dbReference type="Proteomes" id="UP001140096"/>
    </source>
</evidence>
<protein>
    <submittedName>
        <fullName evidence="1">Uncharacterized protein</fullName>
    </submittedName>
</protein>
<keyword evidence="2" id="KW-1185">Reference proteome</keyword>
<gene>
    <name evidence="1" type="ORF">H4S07_005190</name>
</gene>
<sequence length="54" mass="5864">MALLLKRTGYNQVGDYLYSQDLCVGVFDGTDFNSGTCTAANLTSSDTRYPTSTM</sequence>